<evidence type="ECO:0000313" key="1">
    <source>
        <dbReference type="EMBL" id="GGN88474.1"/>
    </source>
</evidence>
<dbReference type="Proteomes" id="UP000658127">
    <property type="component" value="Unassembled WGS sequence"/>
</dbReference>
<protein>
    <submittedName>
        <fullName evidence="1">Uncharacterized protein</fullName>
    </submittedName>
</protein>
<dbReference type="RefSeq" id="WP_189031878.1">
    <property type="nucleotide sequence ID" value="NZ_BMNE01000005.1"/>
</dbReference>
<reference evidence="2" key="1">
    <citation type="journal article" date="2019" name="Int. J. Syst. Evol. Microbiol.">
        <title>The Global Catalogue of Microorganisms (GCM) 10K type strain sequencing project: providing services to taxonomists for standard genome sequencing and annotation.</title>
        <authorList>
            <consortium name="The Broad Institute Genomics Platform"/>
            <consortium name="The Broad Institute Genome Sequencing Center for Infectious Disease"/>
            <person name="Wu L."/>
            <person name="Ma J."/>
        </authorList>
    </citation>
    <scope>NUCLEOTIDE SEQUENCE [LARGE SCALE GENOMIC DNA]</scope>
    <source>
        <strain evidence="2">CGMCC 4.7329</strain>
    </source>
</reference>
<organism evidence="1 2">
    <name type="scientific">Nocardia rhizosphaerihabitans</name>
    <dbReference type="NCBI Taxonomy" id="1691570"/>
    <lineage>
        <taxon>Bacteria</taxon>
        <taxon>Bacillati</taxon>
        <taxon>Actinomycetota</taxon>
        <taxon>Actinomycetes</taxon>
        <taxon>Mycobacteriales</taxon>
        <taxon>Nocardiaceae</taxon>
        <taxon>Nocardia</taxon>
    </lineage>
</organism>
<proteinExistence type="predicted"/>
<evidence type="ECO:0000313" key="2">
    <source>
        <dbReference type="Proteomes" id="UP000658127"/>
    </source>
</evidence>
<name>A0ABQ2KQP6_9NOCA</name>
<comment type="caution">
    <text evidence="1">The sequence shown here is derived from an EMBL/GenBank/DDBJ whole genome shotgun (WGS) entry which is preliminary data.</text>
</comment>
<sequence length="45" mass="4747">MPKYVATTTATGLEWNATRIEGDLAAAIDNGVRLNVLTVTADELA</sequence>
<gene>
    <name evidence="1" type="ORF">GCM10011610_45930</name>
</gene>
<accession>A0ABQ2KQP6</accession>
<keyword evidence="2" id="KW-1185">Reference proteome</keyword>
<dbReference type="EMBL" id="BMNE01000005">
    <property type="protein sequence ID" value="GGN88474.1"/>
    <property type="molecule type" value="Genomic_DNA"/>
</dbReference>